<feature type="transmembrane region" description="Helical" evidence="6">
    <location>
        <begin position="85"/>
        <end position="107"/>
    </location>
</feature>
<comment type="subcellular location">
    <subcellularLocation>
        <location evidence="1">Cell membrane</location>
        <topology evidence="1">Multi-pass membrane protein</topology>
    </subcellularLocation>
</comment>
<feature type="transmembrane region" description="Helical" evidence="6">
    <location>
        <begin position="177"/>
        <end position="202"/>
    </location>
</feature>
<comment type="caution">
    <text evidence="7">The sequence shown here is derived from an EMBL/GenBank/DDBJ whole genome shotgun (WGS) entry which is preliminary data.</text>
</comment>
<evidence type="ECO:0000256" key="2">
    <source>
        <dbReference type="ARBA" id="ARBA00022475"/>
    </source>
</evidence>
<evidence type="ECO:0000313" key="8">
    <source>
        <dbReference type="Proteomes" id="UP001597337"/>
    </source>
</evidence>
<dbReference type="Proteomes" id="UP001597337">
    <property type="component" value="Unassembled WGS sequence"/>
</dbReference>
<protein>
    <submittedName>
        <fullName evidence="7">Lipopolysaccharide biosynthesis protein</fullName>
    </submittedName>
</protein>
<dbReference type="RefSeq" id="WP_386024305.1">
    <property type="nucleotide sequence ID" value="NZ_JBHUHX010000010.1"/>
</dbReference>
<evidence type="ECO:0000313" key="7">
    <source>
        <dbReference type="EMBL" id="MFD2111279.1"/>
    </source>
</evidence>
<accession>A0ABW4Y5L8</accession>
<feature type="transmembrane region" description="Helical" evidence="6">
    <location>
        <begin position="257"/>
        <end position="276"/>
    </location>
</feature>
<keyword evidence="2" id="KW-1003">Cell membrane</keyword>
<dbReference type="PANTHER" id="PTHR30250">
    <property type="entry name" value="PST FAMILY PREDICTED COLANIC ACID TRANSPORTER"/>
    <property type="match status" value="1"/>
</dbReference>
<feature type="transmembrane region" description="Helical" evidence="6">
    <location>
        <begin position="297"/>
        <end position="317"/>
    </location>
</feature>
<sequence length="432" mass="47498">MRLVAGTHGQAFFGLADQALISFGNLAIGMALIRLSSKEDYGLYIIGFGLLNLVTSINSALFTVPMTVMAHNQKTQADQRSYCMALLRSQVIFGATICLLIATAIYKSTDFSFSKSIDYPFAIALTIAIPGILLQDFFRRYHYLEFKAYRAFAVDALALTATLLILAFAAITDKGDMHVWAIIGTGLAGALSGSAALAWSGIHREPIHYGTRKAFLECWTQGRWALTGATINWTQGQSYAFFLSWLGGLAGLAEANAARLLLAPLGLLTTGLSSAMMPRLAKLRSEGRLQEMETQSLYFLFSMAFVTIGYSATAWTWRDTLTTAMLGEKYTNASLFILAWASVSLLTSVRISISILMQASVEFKRITFANFWSTLTVLSITGAYIHFYGILGSIYALAAGELIMTLFLWRAFEYAKTSRSMHHSKINQNSMN</sequence>
<evidence type="ECO:0000256" key="1">
    <source>
        <dbReference type="ARBA" id="ARBA00004651"/>
    </source>
</evidence>
<feature type="transmembrane region" description="Helical" evidence="6">
    <location>
        <begin position="41"/>
        <end position="64"/>
    </location>
</feature>
<evidence type="ECO:0000256" key="3">
    <source>
        <dbReference type="ARBA" id="ARBA00022692"/>
    </source>
</evidence>
<gene>
    <name evidence="7" type="ORF">ACFSJC_05415</name>
</gene>
<reference evidence="8" key="1">
    <citation type="journal article" date="2019" name="Int. J. Syst. Evol. Microbiol.">
        <title>The Global Catalogue of Microorganisms (GCM) 10K type strain sequencing project: providing services to taxonomists for standard genome sequencing and annotation.</title>
        <authorList>
            <consortium name="The Broad Institute Genomics Platform"/>
            <consortium name="The Broad Institute Genome Sequencing Center for Infectious Disease"/>
            <person name="Wu L."/>
            <person name="Ma J."/>
        </authorList>
    </citation>
    <scope>NUCLEOTIDE SEQUENCE [LARGE SCALE GENOMIC DNA]</scope>
    <source>
        <strain evidence="8">KACC 12597</strain>
    </source>
</reference>
<feature type="transmembrane region" description="Helical" evidence="6">
    <location>
        <begin position="393"/>
        <end position="412"/>
    </location>
</feature>
<keyword evidence="3 6" id="KW-0812">Transmembrane</keyword>
<keyword evidence="8" id="KW-1185">Reference proteome</keyword>
<feature type="transmembrane region" description="Helical" evidence="6">
    <location>
        <begin position="368"/>
        <end position="387"/>
    </location>
</feature>
<feature type="transmembrane region" description="Helical" evidence="6">
    <location>
        <begin position="223"/>
        <end position="245"/>
    </location>
</feature>
<evidence type="ECO:0000256" key="6">
    <source>
        <dbReference type="SAM" id="Phobius"/>
    </source>
</evidence>
<feature type="transmembrane region" description="Helical" evidence="6">
    <location>
        <begin position="119"/>
        <end position="138"/>
    </location>
</feature>
<evidence type="ECO:0000256" key="4">
    <source>
        <dbReference type="ARBA" id="ARBA00022989"/>
    </source>
</evidence>
<proteinExistence type="predicted"/>
<dbReference type="EMBL" id="JBHUHX010000010">
    <property type="protein sequence ID" value="MFD2111279.1"/>
    <property type="molecule type" value="Genomic_DNA"/>
</dbReference>
<feature type="transmembrane region" description="Helical" evidence="6">
    <location>
        <begin position="337"/>
        <end position="356"/>
    </location>
</feature>
<keyword evidence="5 6" id="KW-0472">Membrane</keyword>
<name>A0ABW4Y5L8_9GAMM</name>
<dbReference type="InterPro" id="IPR050833">
    <property type="entry name" value="Poly_Biosynth_Transport"/>
</dbReference>
<feature type="transmembrane region" description="Helical" evidence="6">
    <location>
        <begin position="12"/>
        <end position="35"/>
    </location>
</feature>
<feature type="transmembrane region" description="Helical" evidence="6">
    <location>
        <begin position="150"/>
        <end position="171"/>
    </location>
</feature>
<evidence type="ECO:0000256" key="5">
    <source>
        <dbReference type="ARBA" id="ARBA00023136"/>
    </source>
</evidence>
<keyword evidence="4 6" id="KW-1133">Transmembrane helix</keyword>
<dbReference type="PANTHER" id="PTHR30250:SF11">
    <property type="entry name" value="O-ANTIGEN TRANSPORTER-RELATED"/>
    <property type="match status" value="1"/>
</dbReference>
<organism evidence="7 8">
    <name type="scientific">Thiorhodococcus fuscus</name>
    <dbReference type="NCBI Taxonomy" id="527200"/>
    <lineage>
        <taxon>Bacteria</taxon>
        <taxon>Pseudomonadati</taxon>
        <taxon>Pseudomonadota</taxon>
        <taxon>Gammaproteobacteria</taxon>
        <taxon>Chromatiales</taxon>
        <taxon>Chromatiaceae</taxon>
        <taxon>Thiorhodococcus</taxon>
    </lineage>
</organism>